<reference evidence="1 2" key="1">
    <citation type="submission" date="2014-07" db="EMBL/GenBank/DDBJ databases">
        <title>Draft genome sequence of Thalassospira profundimaris PR54-5.</title>
        <authorList>
            <person name="Lai Q."/>
            <person name="Shao Z."/>
        </authorList>
    </citation>
    <scope>NUCLEOTIDE SEQUENCE [LARGE SCALE GENOMIC DNA]</scope>
    <source>
        <strain evidence="1 2">PR54-5</strain>
    </source>
</reference>
<dbReference type="Proteomes" id="UP000252255">
    <property type="component" value="Unassembled WGS sequence"/>
</dbReference>
<evidence type="ECO:0000313" key="1">
    <source>
        <dbReference type="EMBL" id="RCK44675.1"/>
    </source>
</evidence>
<protein>
    <submittedName>
        <fullName evidence="1">Uncharacterized protein</fullName>
    </submittedName>
</protein>
<comment type="caution">
    <text evidence="1">The sequence shown here is derived from an EMBL/GenBank/DDBJ whole genome shotgun (WGS) entry which is preliminary data.</text>
</comment>
<gene>
    <name evidence="1" type="ORF">TH30_15020</name>
</gene>
<dbReference type="EMBL" id="JPWI01000009">
    <property type="protein sequence ID" value="RCK44675.1"/>
    <property type="molecule type" value="Genomic_DNA"/>
</dbReference>
<proteinExistence type="predicted"/>
<accession>A0A367WT83</accession>
<sequence>MDILEHFLSRDPHKVWLASCEIRKLRDRDKLLEISEHLKKIRKETKNIFKNSGPGLLSNDYHLNFALKKLSFIRETEACQCELYPSNMFFNPNKEAEEGFVVITDKVEDAQNWSADYRCECTICGNKFSVQQGVYHYTWYHWTNLSPSIPNPSETSLQRAFRYIRGKL</sequence>
<organism evidence="1 2">
    <name type="scientific">Thalassospira profundimaris</name>
    <dbReference type="NCBI Taxonomy" id="502049"/>
    <lineage>
        <taxon>Bacteria</taxon>
        <taxon>Pseudomonadati</taxon>
        <taxon>Pseudomonadota</taxon>
        <taxon>Alphaproteobacteria</taxon>
        <taxon>Rhodospirillales</taxon>
        <taxon>Thalassospiraceae</taxon>
        <taxon>Thalassospira</taxon>
    </lineage>
</organism>
<evidence type="ECO:0000313" key="2">
    <source>
        <dbReference type="Proteomes" id="UP000252255"/>
    </source>
</evidence>
<name>A0A367WT83_9PROT</name>
<dbReference type="AlphaFoldDB" id="A0A367WT83"/>